<comment type="subcellular location">
    <subcellularLocation>
        <location evidence="1">Cell membrane</location>
    </subcellularLocation>
</comment>
<keyword evidence="4" id="KW-0547">Nucleotide-binding</keyword>
<dbReference type="GO" id="GO:0005886">
    <property type="term" value="C:plasma membrane"/>
    <property type="evidence" value="ECO:0007669"/>
    <property type="project" value="UniProtKB-SubCell"/>
</dbReference>
<keyword evidence="13" id="KW-1185">Reference proteome</keyword>
<feature type="domain" description="Guanylate cyclase" evidence="11">
    <location>
        <begin position="1"/>
        <end position="79"/>
    </location>
</feature>
<dbReference type="Ensembl" id="ENSEBUT00000005745.1">
    <property type="protein sequence ID" value="ENSEBUP00000005307.1"/>
    <property type="gene ID" value="ENSEBUG00000003629.1"/>
</dbReference>
<evidence type="ECO:0000256" key="5">
    <source>
        <dbReference type="ARBA" id="ARBA00022989"/>
    </source>
</evidence>
<evidence type="ECO:0000256" key="6">
    <source>
        <dbReference type="ARBA" id="ARBA00023134"/>
    </source>
</evidence>
<protein>
    <recommendedName>
        <fullName evidence="11">Guanylate cyclase domain-containing protein</fullName>
    </recommendedName>
</protein>
<dbReference type="InterPro" id="IPR050401">
    <property type="entry name" value="Cyclic_nucleotide_synthase"/>
</dbReference>
<dbReference type="OMA" id="ERGETHI"/>
<dbReference type="PANTHER" id="PTHR11920">
    <property type="entry name" value="GUANYLYL CYCLASE"/>
    <property type="match status" value="1"/>
</dbReference>
<dbReference type="InterPro" id="IPR029787">
    <property type="entry name" value="Nucleotide_cyclase"/>
</dbReference>
<dbReference type="Gene3D" id="3.30.70.1230">
    <property type="entry name" value="Nucleotide cyclase"/>
    <property type="match status" value="1"/>
</dbReference>
<dbReference type="Ensembl" id="ENSEBUT00000005764.1">
    <property type="protein sequence ID" value="ENSEBUP00000005326.1"/>
    <property type="gene ID" value="ENSEBUG00000003629.1"/>
</dbReference>
<dbReference type="GO" id="GO:0035556">
    <property type="term" value="P:intracellular signal transduction"/>
    <property type="evidence" value="ECO:0007669"/>
    <property type="project" value="InterPro"/>
</dbReference>
<evidence type="ECO:0000256" key="4">
    <source>
        <dbReference type="ARBA" id="ARBA00022741"/>
    </source>
</evidence>
<dbReference type="PANTHER" id="PTHR11920:SF347">
    <property type="entry name" value="GUANYLYL CYCLASE C"/>
    <property type="match status" value="1"/>
</dbReference>
<proteinExistence type="predicted"/>
<keyword evidence="2" id="KW-1003">Cell membrane</keyword>
<keyword evidence="5" id="KW-1133">Transmembrane helix</keyword>
<dbReference type="Proteomes" id="UP000694388">
    <property type="component" value="Unplaced"/>
</dbReference>
<evidence type="ECO:0000256" key="8">
    <source>
        <dbReference type="ARBA" id="ARBA00023170"/>
    </source>
</evidence>
<organism evidence="12 13">
    <name type="scientific">Eptatretus burgeri</name>
    <name type="common">Inshore hagfish</name>
    <dbReference type="NCBI Taxonomy" id="7764"/>
    <lineage>
        <taxon>Eukaryota</taxon>
        <taxon>Metazoa</taxon>
        <taxon>Chordata</taxon>
        <taxon>Craniata</taxon>
        <taxon>Vertebrata</taxon>
        <taxon>Cyclostomata</taxon>
        <taxon>Myxini</taxon>
        <taxon>Myxiniformes</taxon>
        <taxon>Myxinidae</taxon>
        <taxon>Eptatretinae</taxon>
        <taxon>Eptatretus</taxon>
    </lineage>
</organism>
<dbReference type="SMART" id="SM00044">
    <property type="entry name" value="CYCc"/>
    <property type="match status" value="1"/>
</dbReference>
<dbReference type="GO" id="GO:0001653">
    <property type="term" value="F:peptide receptor activity"/>
    <property type="evidence" value="ECO:0007669"/>
    <property type="project" value="TreeGrafter"/>
</dbReference>
<keyword evidence="8" id="KW-0675">Receptor</keyword>
<dbReference type="GO" id="GO:0004016">
    <property type="term" value="F:adenylate cyclase activity"/>
    <property type="evidence" value="ECO:0007669"/>
    <property type="project" value="TreeGrafter"/>
</dbReference>
<name>A0A8C4NDK9_EPTBU</name>
<accession>A0A8C4NDK9</accession>
<evidence type="ECO:0000256" key="10">
    <source>
        <dbReference type="ARBA" id="ARBA00023239"/>
    </source>
</evidence>
<sequence>MVVSGLPQRNGQAHATQVADMALELLKSVGSFSIPHLPGLSLCVRIGVHSGPCAAGVLGNKMPRYCLFGDTVNMASRIQSTSRPCRIHVSESTVNLLKAMQSGHIFEERGSIELKGRGSVATFWLVGKEDVEMSLPDPPKIEQVSNTRDTFEQMILSIKRRGDSSSERSLPEHLGELGWTCPSTDLE</sequence>
<keyword evidence="6" id="KW-0342">GTP-binding</keyword>
<dbReference type="Pfam" id="PF00211">
    <property type="entry name" value="Guanylate_cyc"/>
    <property type="match status" value="1"/>
</dbReference>
<dbReference type="CDD" id="cd07302">
    <property type="entry name" value="CHD"/>
    <property type="match status" value="1"/>
</dbReference>
<evidence type="ECO:0000313" key="13">
    <source>
        <dbReference type="Proteomes" id="UP000694388"/>
    </source>
</evidence>
<evidence type="ECO:0000256" key="3">
    <source>
        <dbReference type="ARBA" id="ARBA00022692"/>
    </source>
</evidence>
<evidence type="ECO:0000256" key="2">
    <source>
        <dbReference type="ARBA" id="ARBA00022475"/>
    </source>
</evidence>
<dbReference type="AlphaFoldDB" id="A0A8C4NDK9"/>
<keyword evidence="7" id="KW-0472">Membrane</keyword>
<dbReference type="GeneTree" id="ENSGT00940000155955"/>
<evidence type="ECO:0000313" key="12">
    <source>
        <dbReference type="Ensembl" id="ENSEBUP00000005307.1"/>
    </source>
</evidence>
<keyword evidence="9" id="KW-0325">Glycoprotein</keyword>
<evidence type="ECO:0000256" key="9">
    <source>
        <dbReference type="ARBA" id="ARBA00023180"/>
    </source>
</evidence>
<dbReference type="GO" id="GO:0005525">
    <property type="term" value="F:GTP binding"/>
    <property type="evidence" value="ECO:0007669"/>
    <property type="project" value="UniProtKB-KW"/>
</dbReference>
<dbReference type="InterPro" id="IPR001054">
    <property type="entry name" value="A/G_cyclase"/>
</dbReference>
<dbReference type="GO" id="GO:0004383">
    <property type="term" value="F:guanylate cyclase activity"/>
    <property type="evidence" value="ECO:0007669"/>
    <property type="project" value="TreeGrafter"/>
</dbReference>
<reference evidence="12" key="1">
    <citation type="submission" date="2025-05" db="UniProtKB">
        <authorList>
            <consortium name="Ensembl"/>
        </authorList>
    </citation>
    <scope>IDENTIFICATION</scope>
</reference>
<dbReference type="PROSITE" id="PS50125">
    <property type="entry name" value="GUANYLATE_CYCLASE_2"/>
    <property type="match status" value="1"/>
</dbReference>
<keyword evidence="3" id="KW-0812">Transmembrane</keyword>
<dbReference type="SUPFAM" id="SSF55073">
    <property type="entry name" value="Nucleotide cyclase"/>
    <property type="match status" value="1"/>
</dbReference>
<dbReference type="GO" id="GO:0007168">
    <property type="term" value="P:receptor guanylyl cyclase signaling pathway"/>
    <property type="evidence" value="ECO:0007669"/>
    <property type="project" value="TreeGrafter"/>
</dbReference>
<keyword evidence="10" id="KW-0456">Lyase</keyword>
<evidence type="ECO:0000256" key="7">
    <source>
        <dbReference type="ARBA" id="ARBA00023136"/>
    </source>
</evidence>
<evidence type="ECO:0000259" key="11">
    <source>
        <dbReference type="PROSITE" id="PS50125"/>
    </source>
</evidence>
<evidence type="ECO:0000256" key="1">
    <source>
        <dbReference type="ARBA" id="ARBA00004236"/>
    </source>
</evidence>